<name>A0AAU8DS31_9ACTN</name>
<dbReference type="Gene3D" id="1.10.10.60">
    <property type="entry name" value="Homeodomain-like"/>
    <property type="match status" value="1"/>
</dbReference>
<feature type="domain" description="HTH araC/xylS-type" evidence="4">
    <location>
        <begin position="182"/>
        <end position="269"/>
    </location>
</feature>
<evidence type="ECO:0000256" key="1">
    <source>
        <dbReference type="ARBA" id="ARBA00023015"/>
    </source>
</evidence>
<sequence>MGPAWDFAVAPQRPVPGVSSMVGYRAVDVPDSVHAGLPSAQLTFIVSLDDGIRASFERSDLATTARKRVLLAGLHTRPSHVEQSTGQAGVQLAVHPLAARALFGCPAAELAELDIDGAGLLGGLATELADRLAAPNLRWRNAFEEVAAMLRDRWSSSDAVRPRPELCRAWDALTRSAGRAPIGAVADAAGVSTRHLGTLFRAEVGLAPKTVARLIRFEAVIGMLGRSVRAGRCIELAEIADAHGYADQAHLTREFSRLAGTSPGRWAQQEFRNLQDGGHGGQPDSTP</sequence>
<dbReference type="GO" id="GO:0043565">
    <property type="term" value="F:sequence-specific DNA binding"/>
    <property type="evidence" value="ECO:0007669"/>
    <property type="project" value="InterPro"/>
</dbReference>
<dbReference type="InterPro" id="IPR009057">
    <property type="entry name" value="Homeodomain-like_sf"/>
</dbReference>
<dbReference type="SMART" id="SM00342">
    <property type="entry name" value="HTH_ARAC"/>
    <property type="match status" value="1"/>
</dbReference>
<keyword evidence="3" id="KW-0804">Transcription</keyword>
<gene>
    <name evidence="5" type="ORF">ABLG96_05655</name>
</gene>
<evidence type="ECO:0000313" key="5">
    <source>
        <dbReference type="EMBL" id="XCG64801.1"/>
    </source>
</evidence>
<dbReference type="Pfam" id="PF12833">
    <property type="entry name" value="HTH_18"/>
    <property type="match status" value="1"/>
</dbReference>
<evidence type="ECO:0000256" key="3">
    <source>
        <dbReference type="ARBA" id="ARBA00023163"/>
    </source>
</evidence>
<keyword evidence="2" id="KW-0238">DNA-binding</keyword>
<reference evidence="5" key="1">
    <citation type="submission" date="2024-05" db="EMBL/GenBank/DDBJ databases">
        <authorList>
            <person name="Cai S.Y."/>
            <person name="Jin L.M."/>
            <person name="Li H.R."/>
        </authorList>
    </citation>
    <scope>NUCLEOTIDE SEQUENCE</scope>
    <source>
        <strain evidence="5">A5-74</strain>
    </source>
</reference>
<dbReference type="AlphaFoldDB" id="A0AAU8DS31"/>
<proteinExistence type="predicted"/>
<accession>A0AAU8DS31</accession>
<dbReference type="InterPro" id="IPR050204">
    <property type="entry name" value="AraC_XylS_family_regulators"/>
</dbReference>
<dbReference type="RefSeq" id="WP_353650413.1">
    <property type="nucleotide sequence ID" value="NZ_CP159218.1"/>
</dbReference>
<dbReference type="PANTHER" id="PTHR46796">
    <property type="entry name" value="HTH-TYPE TRANSCRIPTIONAL ACTIVATOR RHAS-RELATED"/>
    <property type="match status" value="1"/>
</dbReference>
<organism evidence="5">
    <name type="scientific">Nakamurella sp. A5-74</name>
    <dbReference type="NCBI Taxonomy" id="3158264"/>
    <lineage>
        <taxon>Bacteria</taxon>
        <taxon>Bacillati</taxon>
        <taxon>Actinomycetota</taxon>
        <taxon>Actinomycetes</taxon>
        <taxon>Nakamurellales</taxon>
        <taxon>Nakamurellaceae</taxon>
        <taxon>Nakamurella</taxon>
    </lineage>
</organism>
<dbReference type="GO" id="GO:0003700">
    <property type="term" value="F:DNA-binding transcription factor activity"/>
    <property type="evidence" value="ECO:0007669"/>
    <property type="project" value="InterPro"/>
</dbReference>
<dbReference type="SUPFAM" id="SSF46689">
    <property type="entry name" value="Homeodomain-like"/>
    <property type="match status" value="1"/>
</dbReference>
<protein>
    <submittedName>
        <fullName evidence="5">Helix-turn-helix domain-containing protein</fullName>
    </submittedName>
</protein>
<keyword evidence="1" id="KW-0805">Transcription regulation</keyword>
<dbReference type="PROSITE" id="PS01124">
    <property type="entry name" value="HTH_ARAC_FAMILY_2"/>
    <property type="match status" value="1"/>
</dbReference>
<dbReference type="PANTHER" id="PTHR46796:SF15">
    <property type="entry name" value="BLL1074 PROTEIN"/>
    <property type="match status" value="1"/>
</dbReference>
<evidence type="ECO:0000259" key="4">
    <source>
        <dbReference type="PROSITE" id="PS01124"/>
    </source>
</evidence>
<evidence type="ECO:0000256" key="2">
    <source>
        <dbReference type="ARBA" id="ARBA00023125"/>
    </source>
</evidence>
<dbReference type="EMBL" id="CP159218">
    <property type="protein sequence ID" value="XCG64801.1"/>
    <property type="molecule type" value="Genomic_DNA"/>
</dbReference>
<dbReference type="InterPro" id="IPR018060">
    <property type="entry name" value="HTH_AraC"/>
</dbReference>